<dbReference type="InterPro" id="IPR027417">
    <property type="entry name" value="P-loop_NTPase"/>
</dbReference>
<keyword evidence="3" id="KW-1185">Reference proteome</keyword>
<dbReference type="SUPFAM" id="SSF52540">
    <property type="entry name" value="P-loop containing nucleoside triphosphate hydrolases"/>
    <property type="match status" value="1"/>
</dbReference>
<dbReference type="RefSeq" id="WP_200278786.1">
    <property type="nucleotide sequence ID" value="NZ_JAENII010000006.1"/>
</dbReference>
<dbReference type="Pfam" id="PF00004">
    <property type="entry name" value="AAA"/>
    <property type="match status" value="1"/>
</dbReference>
<evidence type="ECO:0000313" key="2">
    <source>
        <dbReference type="EMBL" id="MBK1827338.1"/>
    </source>
</evidence>
<organism evidence="2 3">
    <name type="scientific">Haloferula rosea</name>
    <dbReference type="NCBI Taxonomy" id="490093"/>
    <lineage>
        <taxon>Bacteria</taxon>
        <taxon>Pseudomonadati</taxon>
        <taxon>Verrucomicrobiota</taxon>
        <taxon>Verrucomicrobiia</taxon>
        <taxon>Verrucomicrobiales</taxon>
        <taxon>Verrucomicrobiaceae</taxon>
        <taxon>Haloferula</taxon>
    </lineage>
</organism>
<name>A0A934RCR8_9BACT</name>
<dbReference type="Gene3D" id="3.40.50.300">
    <property type="entry name" value="P-loop containing nucleotide triphosphate hydrolases"/>
    <property type="match status" value="1"/>
</dbReference>
<evidence type="ECO:0000313" key="3">
    <source>
        <dbReference type="Proteomes" id="UP000658278"/>
    </source>
</evidence>
<protein>
    <submittedName>
        <fullName evidence="2">AAA family ATPase</fullName>
    </submittedName>
</protein>
<evidence type="ECO:0000259" key="1">
    <source>
        <dbReference type="Pfam" id="PF00004"/>
    </source>
</evidence>
<dbReference type="Proteomes" id="UP000658278">
    <property type="component" value="Unassembled WGS sequence"/>
</dbReference>
<proteinExistence type="predicted"/>
<comment type="caution">
    <text evidence="2">The sequence shown here is derived from an EMBL/GenBank/DDBJ whole genome shotgun (WGS) entry which is preliminary data.</text>
</comment>
<dbReference type="GO" id="GO:0016887">
    <property type="term" value="F:ATP hydrolysis activity"/>
    <property type="evidence" value="ECO:0007669"/>
    <property type="project" value="InterPro"/>
</dbReference>
<accession>A0A934RCR8</accession>
<dbReference type="EMBL" id="JAENII010000006">
    <property type="protein sequence ID" value="MBK1827338.1"/>
    <property type="molecule type" value="Genomic_DNA"/>
</dbReference>
<reference evidence="2" key="1">
    <citation type="submission" date="2021-01" db="EMBL/GenBank/DDBJ databases">
        <title>Modified the classification status of verrucomicrobia.</title>
        <authorList>
            <person name="Feng X."/>
        </authorList>
    </citation>
    <scope>NUCLEOTIDE SEQUENCE</scope>
    <source>
        <strain evidence="2">KCTC 22201</strain>
    </source>
</reference>
<dbReference type="AlphaFoldDB" id="A0A934RCR8"/>
<feature type="domain" description="ATPase AAA-type core" evidence="1">
    <location>
        <begin position="374"/>
        <end position="497"/>
    </location>
</feature>
<dbReference type="GO" id="GO:0005524">
    <property type="term" value="F:ATP binding"/>
    <property type="evidence" value="ECO:0007669"/>
    <property type="project" value="InterPro"/>
</dbReference>
<sequence length="616" mass="67639">MSTKENRESRPGPTPAFMRQLVDGVKHRGRRIFSLTGDVMDLFPDRDGPGYSTLEERICQSFSSRFTMVRLDLSLGVGFYESQQRHALFEAIGWSRRALPGAGKPSVESLGGLLDFGSEIVSKHLRGNSSAPAAQPVAPSPDQLLERTKQRPGAALVLLRELTEMAREASDRGENIKPVCTIVRLAGAFFPPGDFGKLSELDRNRLATLLSWLSDPAYQAGGHITILIADNRSELNSRIHSLPSSQSIEVGFPNDATRRHFVARKIATFSDREDSSAPTFETSEEDFVEDAAGLGLNAISSLLEESARSGKAVTRAAVNALLNEILKSQLDGVVTIKRPSHGDADLCGYKGPREAIKRVFRDCEDPETAISAFVVSGPNGVGKTFNVEAHAADSGRIVIELSQIRSSDFGGTDRLFEMVRRYVEIYGKVAILVDEAHAAFGSIHSGETHDTEKRLMANIIKMMSDKGLLSKVVWCLMTTRPDLLDPDVLSRAPKQIPIFDLEGGERSEFFRAMFAHRDIELGDAELADVVAATGWYSNRDLDFLIREVKSARRDKPDTLVTEVLETWSASKGIVSKRAAQSLIAASTSSYPALVPARFKTPTFEDDLQRAKVMLSR</sequence>
<gene>
    <name evidence="2" type="ORF">JIN81_09915</name>
</gene>
<dbReference type="InterPro" id="IPR003959">
    <property type="entry name" value="ATPase_AAA_core"/>
</dbReference>